<dbReference type="InterPro" id="IPR012338">
    <property type="entry name" value="Beta-lactam/transpept-like"/>
</dbReference>
<dbReference type="InterPro" id="IPR001466">
    <property type="entry name" value="Beta-lactam-related"/>
</dbReference>
<reference evidence="2 3" key="1">
    <citation type="submission" date="2013-02" db="EMBL/GenBank/DDBJ databases">
        <title>A novel strain isolated from Lonar lake, Maharashtra, India.</title>
        <authorList>
            <person name="Singh A."/>
        </authorList>
    </citation>
    <scope>NUCLEOTIDE SEQUENCE [LARGE SCALE GENOMIC DNA]</scope>
    <source>
        <strain evidence="2 3">AK24</strain>
    </source>
</reference>
<dbReference type="OrthoDB" id="9797709at2"/>
<evidence type="ECO:0000313" key="2">
    <source>
        <dbReference type="EMBL" id="EON76550.1"/>
    </source>
</evidence>
<protein>
    <submittedName>
        <fullName evidence="2">Beta-lactamase</fullName>
    </submittedName>
</protein>
<dbReference type="SUPFAM" id="SSF56601">
    <property type="entry name" value="beta-lactamase/transpeptidase-like"/>
    <property type="match status" value="1"/>
</dbReference>
<gene>
    <name evidence="2" type="ORF">ADIS_3000</name>
</gene>
<sequence length="353" mass="39664">MGGASEIDTSKALSNAWQQLVREHKLKAAAIQIHGDLGNDFSWAAASEYMEINQPFFIGELTELHLAALVLKLQARGKLDLDSPIYNLLPENLSISLNPWPKKDLFEKITIKQLFNHTSGLPDLFTTVGKKNSFYELISKDDDHVLKTDTYLNQSGKLKPIQSPVNPKNAVHSFTNTFLQVLVLEKSSGKRIGALVEEFQNRPLGFSQTYLYSDPHDRTPSTLFFEEKEIKSYQLLTSFGFPGSMVSSAQDTMSLLRAFFHGHLFPPELIPLSREWVPESPMLERGLGIEKYSQKKFLNLITDGAPMIGKVSGTGAFAIYDTEKKLFFTGSTNQVLRRDLPKIIVRMLAKLIP</sequence>
<comment type="caution">
    <text evidence="2">The sequence shown here is derived from an EMBL/GenBank/DDBJ whole genome shotgun (WGS) entry which is preliminary data.</text>
</comment>
<dbReference type="AlphaFoldDB" id="R7ZR09"/>
<feature type="domain" description="Beta-lactamase-related" evidence="1">
    <location>
        <begin position="62"/>
        <end position="336"/>
    </location>
</feature>
<dbReference type="Gene3D" id="3.40.710.10">
    <property type="entry name" value="DD-peptidase/beta-lactamase superfamily"/>
    <property type="match status" value="1"/>
</dbReference>
<name>R7ZR09_9BACT</name>
<dbReference type="InterPro" id="IPR050789">
    <property type="entry name" value="Diverse_Enzym_Activities"/>
</dbReference>
<dbReference type="Pfam" id="PF00144">
    <property type="entry name" value="Beta-lactamase"/>
    <property type="match status" value="1"/>
</dbReference>
<evidence type="ECO:0000313" key="3">
    <source>
        <dbReference type="Proteomes" id="UP000013909"/>
    </source>
</evidence>
<evidence type="ECO:0000259" key="1">
    <source>
        <dbReference type="Pfam" id="PF00144"/>
    </source>
</evidence>
<dbReference type="RefSeq" id="WP_010855134.1">
    <property type="nucleotide sequence ID" value="NZ_AQHR01000085.1"/>
</dbReference>
<dbReference type="EMBL" id="AQHR01000085">
    <property type="protein sequence ID" value="EON76550.1"/>
    <property type="molecule type" value="Genomic_DNA"/>
</dbReference>
<dbReference type="STRING" id="1232681.ADIS_3000"/>
<dbReference type="PANTHER" id="PTHR43283">
    <property type="entry name" value="BETA-LACTAMASE-RELATED"/>
    <property type="match status" value="1"/>
</dbReference>
<organism evidence="2 3">
    <name type="scientific">Lunatimonas lonarensis</name>
    <dbReference type="NCBI Taxonomy" id="1232681"/>
    <lineage>
        <taxon>Bacteria</taxon>
        <taxon>Pseudomonadati</taxon>
        <taxon>Bacteroidota</taxon>
        <taxon>Cytophagia</taxon>
        <taxon>Cytophagales</taxon>
        <taxon>Cyclobacteriaceae</taxon>
    </lineage>
</organism>
<accession>R7ZR09</accession>
<proteinExistence type="predicted"/>
<keyword evidence="3" id="KW-1185">Reference proteome</keyword>
<dbReference type="Proteomes" id="UP000013909">
    <property type="component" value="Unassembled WGS sequence"/>
</dbReference>